<dbReference type="AlphaFoldDB" id="A0AAD4SZ71"/>
<comment type="caution">
    <text evidence="2">The sequence shown here is derived from an EMBL/GenBank/DDBJ whole genome shotgun (WGS) entry which is preliminary data.</text>
</comment>
<dbReference type="Proteomes" id="UP001202328">
    <property type="component" value="Unassembled WGS sequence"/>
</dbReference>
<organism evidence="2 3">
    <name type="scientific">Papaver atlanticum</name>
    <dbReference type="NCBI Taxonomy" id="357466"/>
    <lineage>
        <taxon>Eukaryota</taxon>
        <taxon>Viridiplantae</taxon>
        <taxon>Streptophyta</taxon>
        <taxon>Embryophyta</taxon>
        <taxon>Tracheophyta</taxon>
        <taxon>Spermatophyta</taxon>
        <taxon>Magnoliopsida</taxon>
        <taxon>Ranunculales</taxon>
        <taxon>Papaveraceae</taxon>
        <taxon>Papaveroideae</taxon>
        <taxon>Papaver</taxon>
    </lineage>
</organism>
<evidence type="ECO:0000256" key="1">
    <source>
        <dbReference type="SAM" id="MobiDB-lite"/>
    </source>
</evidence>
<keyword evidence="3" id="KW-1185">Reference proteome</keyword>
<sequence>MGEPGKGLRNQRQPNRKPSILGDFWCTTSTFEMDNGTALQSQRSFSSNQTYDPLTQICDHGKV</sequence>
<name>A0AAD4SZ71_9MAGN</name>
<feature type="region of interest" description="Disordered" evidence="1">
    <location>
        <begin position="1"/>
        <end position="21"/>
    </location>
</feature>
<evidence type="ECO:0000313" key="2">
    <source>
        <dbReference type="EMBL" id="KAI3927931.1"/>
    </source>
</evidence>
<accession>A0AAD4SZ71</accession>
<proteinExistence type="predicted"/>
<protein>
    <submittedName>
        <fullName evidence="2">Uncharacterized protein</fullName>
    </submittedName>
</protein>
<evidence type="ECO:0000313" key="3">
    <source>
        <dbReference type="Proteomes" id="UP001202328"/>
    </source>
</evidence>
<dbReference type="EMBL" id="JAJJMB010007708">
    <property type="protein sequence ID" value="KAI3927931.1"/>
    <property type="molecule type" value="Genomic_DNA"/>
</dbReference>
<gene>
    <name evidence="2" type="ORF">MKW98_023532</name>
</gene>
<reference evidence="2" key="1">
    <citation type="submission" date="2022-04" db="EMBL/GenBank/DDBJ databases">
        <title>A functionally conserved STORR gene fusion in Papaver species that diverged 16.8 million years ago.</title>
        <authorList>
            <person name="Catania T."/>
        </authorList>
    </citation>
    <scope>NUCLEOTIDE SEQUENCE</scope>
    <source>
        <strain evidence="2">S-188037</strain>
    </source>
</reference>